<proteinExistence type="predicted"/>
<keyword evidence="4" id="KW-1185">Reference proteome</keyword>
<gene>
    <name evidence="3" type="ORF">SAMN04487947_1679</name>
</gene>
<name>A0A1I6GUP1_9EURY</name>
<dbReference type="InterPro" id="IPR013783">
    <property type="entry name" value="Ig-like_fold"/>
</dbReference>
<dbReference type="Gene3D" id="2.60.40.10">
    <property type="entry name" value="Immunoglobulins"/>
    <property type="match status" value="1"/>
</dbReference>
<evidence type="ECO:0000313" key="4">
    <source>
        <dbReference type="Proteomes" id="UP000198531"/>
    </source>
</evidence>
<evidence type="ECO:0000256" key="1">
    <source>
        <dbReference type="SAM" id="MobiDB-lite"/>
    </source>
</evidence>
<protein>
    <submittedName>
        <fullName evidence="3">PGF-pre-PGF domain-containing protein</fullName>
    </submittedName>
</protein>
<feature type="compositionally biased region" description="Polar residues" evidence="1">
    <location>
        <begin position="216"/>
        <end position="226"/>
    </location>
</feature>
<evidence type="ECO:0000313" key="3">
    <source>
        <dbReference type="EMBL" id="SFR45922.1"/>
    </source>
</evidence>
<keyword evidence="2" id="KW-0472">Membrane</keyword>
<sequence length="554" mass="55437">MTIMNGKGDRGTVFGGAGTVIAVVVVLGIGGSITSATALGCSAAAVDCRPTDAVAAVDSVVETTTLGATGIVGVPPGDRGGPNGSGNGAPAEKGHSNGNGGEASVGEGDSDGDKNGAEASPNRGGEGGSSAGADSSEDGGTEANDGSDASAGNDGSKGASDGAATKGGGADAPGASGDGDAPGKSDDAPGQSLENRTADERRGPPETVPAAVNVSARGQNGRSGTVVNASVGDVRANERARVELDVPGRGPNRTNASGATVGGPNATLPTNASDVAVTAMELTPTRNGSFTMNVTTADRIDGSPAFESDDGTEAMTHIRVNHSISNDELNGTVDIDFRVSKERLENESVDPEDVSLYRYENGSWTELATAVVNETGDAVSFRAESPGLSEFAAGAKRARFSLETVEVAVEEIVVGDDLKVHVGIANDGGADGEFAAQLLLDGDVVEERSLTIAAGGERQTLFDHRVNDSGEYEVRVNDAVAGSVVVQQSVDEESTTTAGETDATATEAAESAKATTAEPSTTVSGTEVPEPIFHPTALVFVVVAALVARVRGRR</sequence>
<feature type="region of interest" description="Disordered" evidence="1">
    <location>
        <begin position="245"/>
        <end position="268"/>
    </location>
</feature>
<feature type="region of interest" description="Disordered" evidence="1">
    <location>
        <begin position="68"/>
        <end position="226"/>
    </location>
</feature>
<feature type="region of interest" description="Disordered" evidence="1">
    <location>
        <begin position="488"/>
        <end position="528"/>
    </location>
</feature>
<dbReference type="NCBIfam" id="TIGR04213">
    <property type="entry name" value="PGF_pre_PGF"/>
    <property type="match status" value="1"/>
</dbReference>
<organism evidence="3 4">
    <name type="scientific">Halogeometricum rufum</name>
    <dbReference type="NCBI Taxonomy" id="553469"/>
    <lineage>
        <taxon>Archaea</taxon>
        <taxon>Methanobacteriati</taxon>
        <taxon>Methanobacteriota</taxon>
        <taxon>Stenosarchaea group</taxon>
        <taxon>Halobacteria</taxon>
        <taxon>Halobacteriales</taxon>
        <taxon>Haloferacaceae</taxon>
        <taxon>Halogeometricum</taxon>
    </lineage>
</organism>
<dbReference type="EMBL" id="FOYT01000001">
    <property type="protein sequence ID" value="SFR45922.1"/>
    <property type="molecule type" value="Genomic_DNA"/>
</dbReference>
<dbReference type="InterPro" id="IPR026453">
    <property type="entry name" value="PGF_pre_PGF"/>
</dbReference>
<dbReference type="Proteomes" id="UP000198531">
    <property type="component" value="Unassembled WGS sequence"/>
</dbReference>
<reference evidence="4" key="1">
    <citation type="submission" date="2016-10" db="EMBL/GenBank/DDBJ databases">
        <authorList>
            <person name="Varghese N."/>
            <person name="Submissions S."/>
        </authorList>
    </citation>
    <scope>NUCLEOTIDE SEQUENCE [LARGE SCALE GENOMIC DNA]</scope>
    <source>
        <strain evidence="4">CGMCC 1.7736</strain>
    </source>
</reference>
<feature type="compositionally biased region" description="Low complexity" evidence="1">
    <location>
        <begin position="488"/>
        <end position="522"/>
    </location>
</feature>
<feature type="transmembrane region" description="Helical" evidence="2">
    <location>
        <begin position="12"/>
        <end position="33"/>
    </location>
</feature>
<keyword evidence="2" id="KW-0812">Transmembrane</keyword>
<keyword evidence="2" id="KW-1133">Transmembrane helix</keyword>
<dbReference type="AlphaFoldDB" id="A0A1I6GUP1"/>
<accession>A0A1I6GUP1</accession>
<feature type="compositionally biased region" description="Gly residues" evidence="1">
    <location>
        <begin position="78"/>
        <end position="87"/>
    </location>
</feature>
<feature type="compositionally biased region" description="Low complexity" evidence="1">
    <location>
        <begin position="143"/>
        <end position="164"/>
    </location>
</feature>
<evidence type="ECO:0000256" key="2">
    <source>
        <dbReference type="SAM" id="Phobius"/>
    </source>
</evidence>
<dbReference type="STRING" id="553469.SAMN04487947_1679"/>